<dbReference type="Proteomes" id="UP000249464">
    <property type="component" value="Unassembled WGS sequence"/>
</dbReference>
<dbReference type="EMBL" id="FQNC01000042">
    <property type="protein sequence ID" value="SGY37655.1"/>
    <property type="molecule type" value="Genomic_DNA"/>
</dbReference>
<organism evidence="1 2">
    <name type="scientific">Microbotryum silenes-dioicae</name>
    <dbReference type="NCBI Taxonomy" id="796604"/>
    <lineage>
        <taxon>Eukaryota</taxon>
        <taxon>Fungi</taxon>
        <taxon>Dikarya</taxon>
        <taxon>Basidiomycota</taxon>
        <taxon>Pucciniomycotina</taxon>
        <taxon>Microbotryomycetes</taxon>
        <taxon>Microbotryales</taxon>
        <taxon>Microbotryaceae</taxon>
        <taxon>Microbotryum</taxon>
    </lineage>
</organism>
<keyword evidence="2" id="KW-1185">Reference proteome</keyword>
<sequence length="42" mass="4431">MVSPCTLLAPDHTGNRARHGALGALLLVGRQDCTELSRAELS</sequence>
<evidence type="ECO:0000313" key="1">
    <source>
        <dbReference type="EMBL" id="SGY37655.1"/>
    </source>
</evidence>
<gene>
    <name evidence="1" type="primary">BQ5605_C003g01852</name>
    <name evidence="1" type="ORF">BQ5605_C003G01852</name>
</gene>
<accession>A0A2X0M496</accession>
<proteinExistence type="predicted"/>
<reference evidence="1 2" key="1">
    <citation type="submission" date="2016-11" db="EMBL/GenBank/DDBJ databases">
        <authorList>
            <person name="Jaros S."/>
            <person name="Januszkiewicz K."/>
            <person name="Wedrychowicz H."/>
        </authorList>
    </citation>
    <scope>NUCLEOTIDE SEQUENCE [LARGE SCALE GENOMIC DNA]</scope>
</reference>
<dbReference type="AlphaFoldDB" id="A0A2X0M496"/>
<evidence type="ECO:0000313" key="2">
    <source>
        <dbReference type="Proteomes" id="UP000249464"/>
    </source>
</evidence>
<name>A0A2X0M496_9BASI</name>
<protein>
    <submittedName>
        <fullName evidence="1">BQ5605_C003g01852 protein</fullName>
    </submittedName>
</protein>